<dbReference type="SUPFAM" id="SSF52255">
    <property type="entry name" value="N5-CAIR mutase (phosphoribosylaminoimidazole carboxylase, PurE)"/>
    <property type="match status" value="1"/>
</dbReference>
<dbReference type="EMBL" id="JADEYS010000019">
    <property type="protein sequence ID" value="MBE9398893.1"/>
    <property type="molecule type" value="Genomic_DNA"/>
</dbReference>
<evidence type="ECO:0000256" key="3">
    <source>
        <dbReference type="HAMAP-Rule" id="MF_01929"/>
    </source>
</evidence>
<dbReference type="GO" id="GO:0006189">
    <property type="term" value="P:'de novo' IMP biosynthetic process"/>
    <property type="evidence" value="ECO:0007669"/>
    <property type="project" value="UniProtKB-UniRule"/>
</dbReference>
<dbReference type="PANTHER" id="PTHR23046">
    <property type="entry name" value="PHOSPHORIBOSYLAMINOIMIDAZOLE CARBOXYLASE CATALYTIC SUBUNIT"/>
    <property type="match status" value="1"/>
</dbReference>
<dbReference type="UniPathway" id="UPA00074">
    <property type="reaction ID" value="UER00943"/>
</dbReference>
<dbReference type="AlphaFoldDB" id="A0A8J7FMA3"/>
<evidence type="ECO:0000313" key="7">
    <source>
        <dbReference type="EMBL" id="MBE9398893.1"/>
    </source>
</evidence>
<accession>A0A8J7FMA3</accession>
<dbReference type="Gene3D" id="3.40.50.1970">
    <property type="match status" value="1"/>
</dbReference>
<dbReference type="InterPro" id="IPR024694">
    <property type="entry name" value="PurE_prokaryotes"/>
</dbReference>
<comment type="function">
    <text evidence="3 4">Catalyzes the conversion of N5-carboxyaminoimidazole ribonucleotide (N5-CAIR) to 4-carboxy-5-aminoimidazole ribonucleotide (CAIR).</text>
</comment>
<evidence type="ECO:0000313" key="8">
    <source>
        <dbReference type="Proteomes" id="UP000640333"/>
    </source>
</evidence>
<comment type="caution">
    <text evidence="7">The sequence shown here is derived from an EMBL/GenBank/DDBJ whole genome shotgun (WGS) entry which is preliminary data.</text>
</comment>
<protein>
    <recommendedName>
        <fullName evidence="3 4">N5-carboxyaminoimidazole ribonucleotide mutase</fullName>
        <shortName evidence="3 4">N5-CAIR mutase</shortName>
        <ecNumber evidence="3 4">5.4.99.18</ecNumber>
    </recommendedName>
    <alternativeName>
        <fullName evidence="3">5-(carboxyamino)imidazole ribonucleotide mutase</fullName>
    </alternativeName>
</protein>
<keyword evidence="7" id="KW-0456">Lyase</keyword>
<evidence type="ECO:0000256" key="4">
    <source>
        <dbReference type="PIRNR" id="PIRNR001338"/>
    </source>
</evidence>
<comment type="similarity">
    <text evidence="3">Belongs to the AIR carboxylase family. Class I subfamily.</text>
</comment>
<dbReference type="Pfam" id="PF00731">
    <property type="entry name" value="AIRC"/>
    <property type="match status" value="1"/>
</dbReference>
<evidence type="ECO:0000259" key="6">
    <source>
        <dbReference type="SMART" id="SM01001"/>
    </source>
</evidence>
<dbReference type="HAMAP" id="MF_01929">
    <property type="entry name" value="PurE_classI"/>
    <property type="match status" value="1"/>
</dbReference>
<dbReference type="GO" id="GO:0034023">
    <property type="term" value="F:5-(carboxyamino)imidazole ribonucleotide mutase activity"/>
    <property type="evidence" value="ECO:0007669"/>
    <property type="project" value="UniProtKB-UniRule"/>
</dbReference>
<dbReference type="InterPro" id="IPR000031">
    <property type="entry name" value="PurE_dom"/>
</dbReference>
<evidence type="ECO:0000256" key="2">
    <source>
        <dbReference type="ARBA" id="ARBA00023235"/>
    </source>
</evidence>
<dbReference type="GO" id="GO:0016829">
    <property type="term" value="F:lyase activity"/>
    <property type="evidence" value="ECO:0007669"/>
    <property type="project" value="UniProtKB-KW"/>
</dbReference>
<keyword evidence="8" id="KW-1185">Reference proteome</keyword>
<gene>
    <name evidence="3 7" type="primary">purE</name>
    <name evidence="7" type="ORF">IOQ59_16655</name>
</gene>
<dbReference type="Proteomes" id="UP000640333">
    <property type="component" value="Unassembled WGS sequence"/>
</dbReference>
<evidence type="ECO:0000256" key="1">
    <source>
        <dbReference type="ARBA" id="ARBA00022755"/>
    </source>
</evidence>
<dbReference type="SMART" id="SM01001">
    <property type="entry name" value="AIRC"/>
    <property type="match status" value="1"/>
</dbReference>
<feature type="binding site" evidence="3 5">
    <location>
        <position position="42"/>
    </location>
    <ligand>
        <name>substrate</name>
    </ligand>
</feature>
<proteinExistence type="inferred from homology"/>
<comment type="catalytic activity">
    <reaction evidence="3 4">
        <text>5-carboxyamino-1-(5-phospho-D-ribosyl)imidazole + H(+) = 5-amino-1-(5-phospho-D-ribosyl)imidazole-4-carboxylate</text>
        <dbReference type="Rhea" id="RHEA:13193"/>
        <dbReference type="ChEBI" id="CHEBI:15378"/>
        <dbReference type="ChEBI" id="CHEBI:58730"/>
        <dbReference type="ChEBI" id="CHEBI:77657"/>
        <dbReference type="EC" id="5.4.99.18"/>
    </reaction>
</comment>
<evidence type="ECO:0000256" key="5">
    <source>
        <dbReference type="PIRSR" id="PIRSR001338-1"/>
    </source>
</evidence>
<dbReference type="InterPro" id="IPR033747">
    <property type="entry name" value="PurE_ClassI"/>
</dbReference>
<name>A0A8J7FMA3_9GAMM</name>
<dbReference type="NCBIfam" id="TIGR01162">
    <property type="entry name" value="purE"/>
    <property type="match status" value="1"/>
</dbReference>
<organism evidence="7 8">
    <name type="scientific">Pontibacterium sinense</name>
    <dbReference type="NCBI Taxonomy" id="2781979"/>
    <lineage>
        <taxon>Bacteria</taxon>
        <taxon>Pseudomonadati</taxon>
        <taxon>Pseudomonadota</taxon>
        <taxon>Gammaproteobacteria</taxon>
        <taxon>Oceanospirillales</taxon>
        <taxon>Oceanospirillaceae</taxon>
        <taxon>Pontibacterium</taxon>
    </lineage>
</organism>
<comment type="pathway">
    <text evidence="3 4">Purine metabolism; IMP biosynthesis via de novo pathway; 5-amino-1-(5-phospho-D-ribosyl)imidazole-4-carboxylate from 5-amino-1-(5-phospho-D-ribosyl)imidazole (N5-CAIR route): step 2/2.</text>
</comment>
<keyword evidence="2 3" id="KW-0413">Isomerase</keyword>
<keyword evidence="1 3" id="KW-0658">Purine biosynthesis</keyword>
<dbReference type="PIRSF" id="PIRSF001338">
    <property type="entry name" value="AIR_carboxylase"/>
    <property type="match status" value="1"/>
</dbReference>
<feature type="binding site" evidence="3 5">
    <location>
        <position position="12"/>
    </location>
    <ligand>
        <name>substrate</name>
    </ligand>
</feature>
<dbReference type="EC" id="5.4.99.18" evidence="3 4"/>
<reference evidence="7" key="1">
    <citation type="submission" date="2020-10" db="EMBL/GenBank/DDBJ databases">
        <title>Bacterium isolated from coastal waters sediment.</title>
        <authorList>
            <person name="Chen R.-J."/>
            <person name="Lu D.-C."/>
            <person name="Zhu K.-L."/>
            <person name="Du Z.-J."/>
        </authorList>
    </citation>
    <scope>NUCLEOTIDE SEQUENCE</scope>
    <source>
        <strain evidence="7">N1Y112</strain>
    </source>
</reference>
<feature type="domain" description="PurE" evidence="6">
    <location>
        <begin position="4"/>
        <end position="154"/>
    </location>
</feature>
<dbReference type="RefSeq" id="WP_193954587.1">
    <property type="nucleotide sequence ID" value="NZ_JADEYS010000019.1"/>
</dbReference>
<sequence length="170" mass="17464">MSKPFIAILMGSDSDLPIMKTAVETLKSLNVECEVKVSSAHRTPVQTHDYVKDADARGAVAFICAAGMAAHLAGAVAANTTKPVIGVPINSSLDGLDALLSTVQMPGGIPVATVAIGKAGAKNAAYLAAQIMAVGDADLAQRLKDERQANTDAVIAKDAALQEKLKNGEL</sequence>
<dbReference type="PANTHER" id="PTHR23046:SF2">
    <property type="entry name" value="PHOSPHORIBOSYLAMINOIMIDAZOLE CARBOXYLASE"/>
    <property type="match status" value="1"/>
</dbReference>
<feature type="binding site" evidence="3 5">
    <location>
        <position position="15"/>
    </location>
    <ligand>
        <name>substrate</name>
    </ligand>
</feature>